<evidence type="ECO:0000313" key="5">
    <source>
        <dbReference type="Proteomes" id="UP001165289"/>
    </source>
</evidence>
<dbReference type="Gene3D" id="2.30.42.10">
    <property type="match status" value="1"/>
</dbReference>
<protein>
    <submittedName>
        <fullName evidence="4">PDZ domain-containing protein GIPC2</fullName>
    </submittedName>
</protein>
<feature type="domain" description="PDZ" evidence="3">
    <location>
        <begin position="118"/>
        <end position="198"/>
    </location>
</feature>
<dbReference type="EMBL" id="JAKMXF010000255">
    <property type="protein sequence ID" value="KAI6653747.1"/>
    <property type="molecule type" value="Genomic_DNA"/>
</dbReference>
<gene>
    <name evidence="4" type="ORF">LOD99_3251</name>
</gene>
<feature type="compositionally biased region" description="Basic residues" evidence="2">
    <location>
        <begin position="1"/>
        <end position="12"/>
    </location>
</feature>
<dbReference type="Pfam" id="PF25082">
    <property type="entry name" value="GIPC1_GH2"/>
    <property type="match status" value="1"/>
</dbReference>
<dbReference type="InterPro" id="IPR036034">
    <property type="entry name" value="PDZ_sf"/>
</dbReference>
<feature type="compositionally biased region" description="Pro residues" evidence="2">
    <location>
        <begin position="21"/>
        <end position="30"/>
    </location>
</feature>
<dbReference type="SUPFAM" id="SSF50156">
    <property type="entry name" value="PDZ domain-like"/>
    <property type="match status" value="1"/>
</dbReference>
<dbReference type="PANTHER" id="PTHR12259">
    <property type="entry name" value="RGS-GAIP INTERACTING PROTEIN GIPC"/>
    <property type="match status" value="1"/>
</dbReference>
<dbReference type="InterPro" id="IPR017379">
    <property type="entry name" value="GIPC1/2/3"/>
</dbReference>
<dbReference type="CDD" id="cd21180">
    <property type="entry name" value="GH2_GIPC"/>
    <property type="match status" value="1"/>
</dbReference>
<evidence type="ECO:0000313" key="4">
    <source>
        <dbReference type="EMBL" id="KAI6653747.1"/>
    </source>
</evidence>
<comment type="caution">
    <text evidence="4">The sequence shown here is derived from an EMBL/GenBank/DDBJ whole genome shotgun (WGS) entry which is preliminary data.</text>
</comment>
<proteinExistence type="inferred from homology"/>
<sequence length="344" mass="37568">MHHIFKRDKSKGKLTTQDTDPLPPPEQPKPPPDKAMTQARSELVFHAQLAHGSSTKKIKDFKNVKELYQRIAESFDLAPKDIIFCTLNTHKPDMSKLLGGQINLMDFIYAHCKGESKEITIVKSKPSLGLTITDNGAGHSFIKRVREDSLCSQFPVILVGDHLEAINGANMVGKRHYEVAKTLKELPMDVEFSIKLVETLKAFEGIAPRVGSAKTGSQTVLDGATGGPEDDPNAASILGAGKHTLRLKANGAAVIEEILPAVTAQAVSKIDDFLENFMGIRDTELSQTILDIGNSKAVIDDFALAVDNEFSEFEFPDEFIYDVWEILFSMKGGAATEKSAGATK</sequence>
<dbReference type="InterPro" id="IPR056814">
    <property type="entry name" value="GIPC1-3_GH1"/>
</dbReference>
<dbReference type="CDD" id="cd06707">
    <property type="entry name" value="PDZ_GIPC"/>
    <property type="match status" value="1"/>
</dbReference>
<evidence type="ECO:0000256" key="1">
    <source>
        <dbReference type="ARBA" id="ARBA00009011"/>
    </source>
</evidence>
<feature type="region of interest" description="Disordered" evidence="2">
    <location>
        <begin position="1"/>
        <end position="38"/>
    </location>
</feature>
<dbReference type="InterPro" id="IPR001478">
    <property type="entry name" value="PDZ"/>
</dbReference>
<dbReference type="AlphaFoldDB" id="A0AAV7JXU8"/>
<dbReference type="SMART" id="SM00228">
    <property type="entry name" value="PDZ"/>
    <property type="match status" value="1"/>
</dbReference>
<organism evidence="4 5">
    <name type="scientific">Oopsacas minuta</name>
    <dbReference type="NCBI Taxonomy" id="111878"/>
    <lineage>
        <taxon>Eukaryota</taxon>
        <taxon>Metazoa</taxon>
        <taxon>Porifera</taxon>
        <taxon>Hexactinellida</taxon>
        <taxon>Hexasterophora</taxon>
        <taxon>Lyssacinosida</taxon>
        <taxon>Leucopsacidae</taxon>
        <taxon>Oopsacas</taxon>
    </lineage>
</organism>
<accession>A0AAV7JXU8</accession>
<dbReference type="Pfam" id="PF25083">
    <property type="entry name" value="GIPC1_GH1"/>
    <property type="match status" value="1"/>
</dbReference>
<dbReference type="PANTHER" id="PTHR12259:SF1">
    <property type="entry name" value="GH21964P"/>
    <property type="match status" value="1"/>
</dbReference>
<dbReference type="InterPro" id="IPR055349">
    <property type="entry name" value="GH2_GIPC"/>
</dbReference>
<evidence type="ECO:0000256" key="2">
    <source>
        <dbReference type="SAM" id="MobiDB-lite"/>
    </source>
</evidence>
<name>A0AAV7JXU8_9METZ</name>
<comment type="similarity">
    <text evidence="1">Belongs to the GIPC family.</text>
</comment>
<keyword evidence="5" id="KW-1185">Reference proteome</keyword>
<dbReference type="PROSITE" id="PS50106">
    <property type="entry name" value="PDZ"/>
    <property type="match status" value="1"/>
</dbReference>
<evidence type="ECO:0000259" key="3">
    <source>
        <dbReference type="PROSITE" id="PS50106"/>
    </source>
</evidence>
<dbReference type="FunFam" id="2.30.42.10:FF:000097">
    <property type="entry name" value="PDZ domain-containing protein GIPC1 isoform 1"/>
    <property type="match status" value="1"/>
</dbReference>
<reference evidence="4 5" key="1">
    <citation type="journal article" date="2023" name="BMC Biol.">
        <title>The compact genome of the sponge Oopsacas minuta (Hexactinellida) is lacking key metazoan core genes.</title>
        <authorList>
            <person name="Santini S."/>
            <person name="Schenkelaars Q."/>
            <person name="Jourda C."/>
            <person name="Duchesne M."/>
            <person name="Belahbib H."/>
            <person name="Rocher C."/>
            <person name="Selva M."/>
            <person name="Riesgo A."/>
            <person name="Vervoort M."/>
            <person name="Leys S.P."/>
            <person name="Kodjabachian L."/>
            <person name="Le Bivic A."/>
            <person name="Borchiellini C."/>
            <person name="Claverie J.M."/>
            <person name="Renard E."/>
        </authorList>
    </citation>
    <scope>NUCLEOTIDE SEQUENCE [LARGE SCALE GENOMIC DNA]</scope>
    <source>
        <strain evidence="4">SPO-2</strain>
    </source>
</reference>
<dbReference type="Proteomes" id="UP001165289">
    <property type="component" value="Unassembled WGS sequence"/>
</dbReference>